<feature type="domain" description="S1 motif" evidence="6">
    <location>
        <begin position="70"/>
        <end position="139"/>
    </location>
</feature>
<dbReference type="InterPro" id="IPR003029">
    <property type="entry name" value="S1_domain"/>
</dbReference>
<dbReference type="Pfam" id="PF00575">
    <property type="entry name" value="S1"/>
    <property type="match status" value="3"/>
</dbReference>
<gene>
    <name evidence="7" type="ORF">CDCA_CDCA07G2239</name>
</gene>
<feature type="compositionally biased region" description="Polar residues" evidence="5">
    <location>
        <begin position="396"/>
        <end position="410"/>
    </location>
</feature>
<keyword evidence="8" id="KW-1185">Reference proteome</keyword>
<feature type="region of interest" description="Disordered" evidence="5">
    <location>
        <begin position="377"/>
        <end position="428"/>
    </location>
</feature>
<dbReference type="InterPro" id="IPR035104">
    <property type="entry name" value="Ribosomal_protein_S1-like"/>
</dbReference>
<dbReference type="GO" id="GO:0006412">
    <property type="term" value="P:translation"/>
    <property type="evidence" value="ECO:0007669"/>
    <property type="project" value="TreeGrafter"/>
</dbReference>
<comment type="similarity">
    <text evidence="1">Belongs to the bacterial ribosomal protein bS1 family.</text>
</comment>
<evidence type="ECO:0000256" key="5">
    <source>
        <dbReference type="SAM" id="MobiDB-lite"/>
    </source>
</evidence>
<reference evidence="7 8" key="1">
    <citation type="submission" date="2022-07" db="EMBL/GenBank/DDBJ databases">
        <title>Genome-wide signatures of adaptation to extreme environments.</title>
        <authorList>
            <person name="Cho C.H."/>
            <person name="Yoon H.S."/>
        </authorList>
    </citation>
    <scope>NUCLEOTIDE SEQUENCE [LARGE SCALE GENOMIC DNA]</scope>
    <source>
        <strain evidence="7 8">DBV 063 E5</strain>
    </source>
</reference>
<proteinExistence type="inferred from homology"/>
<protein>
    <recommendedName>
        <fullName evidence="6">S1 motif domain-containing protein</fullName>
    </recommendedName>
</protein>
<dbReference type="InterPro" id="IPR012340">
    <property type="entry name" value="NA-bd_OB-fold"/>
</dbReference>
<evidence type="ECO:0000256" key="3">
    <source>
        <dbReference type="ARBA" id="ARBA00023274"/>
    </source>
</evidence>
<sequence>MQTESSSSSASADAGGSTAVAPPSANQPVSKKMRRLMMRFAPERAAESDGLTYAELDRALENVRLRFNPGDKVVGRVVQFEPDGALVDIGAKASAFLPLLEVSMNAVERVQDVLSLGEERQFQVIGYEDSDGQLRLSVRRLEYAIAWTRVQQMQAEDVTAFAEVMSVNRGGAMMRIEGLRAFLPGSHLVVGHSSTEKMRESGRMEDLIGSTLPVKFLEVTPDKSRMVVSHRRALAEQNIGQLEVGALVQGVVRGSKPYGVFVEVAGVAGLLHISQVSHSHVADLNAVFTVGETIKALVISQDKEKGRVSLSTKVLEPEPGDMLRTPQVVYEQAETMAARYKERLEAEERARAEYANDIVSGLGMASLDSLGIPSDPGASAGSLLEELGKSRPAKPPSSNTSALNAEDNGNQGRGDEGKPNGAGGGSSE</sequence>
<dbReference type="PANTHER" id="PTHR10724:SF7">
    <property type="entry name" value="SMALL RIBOSOMAL SUBUNIT PROTEIN BS1C"/>
    <property type="match status" value="1"/>
</dbReference>
<dbReference type="AlphaFoldDB" id="A0AAV9IVB3"/>
<keyword evidence="4" id="KW-0175">Coiled coil</keyword>
<dbReference type="PRINTS" id="PR00681">
    <property type="entry name" value="RIBOSOMALS1"/>
</dbReference>
<dbReference type="Proteomes" id="UP001301350">
    <property type="component" value="Unassembled WGS sequence"/>
</dbReference>
<feature type="domain" description="S1 motif" evidence="6">
    <location>
        <begin position="155"/>
        <end position="231"/>
    </location>
</feature>
<dbReference type="SUPFAM" id="SSF50249">
    <property type="entry name" value="Nucleic acid-binding proteins"/>
    <property type="match status" value="3"/>
</dbReference>
<accession>A0AAV9IVB3</accession>
<dbReference type="EMBL" id="JANCYW010000007">
    <property type="protein sequence ID" value="KAK4536214.1"/>
    <property type="molecule type" value="Genomic_DNA"/>
</dbReference>
<dbReference type="CDD" id="cd05687">
    <property type="entry name" value="S1_RPS1_repeat_ec1_hs1"/>
    <property type="match status" value="1"/>
</dbReference>
<feature type="coiled-coil region" evidence="4">
    <location>
        <begin position="330"/>
        <end position="357"/>
    </location>
</feature>
<dbReference type="PANTHER" id="PTHR10724">
    <property type="entry name" value="30S RIBOSOMAL PROTEIN S1"/>
    <property type="match status" value="1"/>
</dbReference>
<dbReference type="GO" id="GO:0005840">
    <property type="term" value="C:ribosome"/>
    <property type="evidence" value="ECO:0007669"/>
    <property type="project" value="UniProtKB-KW"/>
</dbReference>
<evidence type="ECO:0000259" key="6">
    <source>
        <dbReference type="PROSITE" id="PS50126"/>
    </source>
</evidence>
<evidence type="ECO:0000313" key="7">
    <source>
        <dbReference type="EMBL" id="KAK4536214.1"/>
    </source>
</evidence>
<keyword evidence="2" id="KW-0689">Ribosomal protein</keyword>
<dbReference type="GO" id="GO:0003729">
    <property type="term" value="F:mRNA binding"/>
    <property type="evidence" value="ECO:0007669"/>
    <property type="project" value="TreeGrafter"/>
</dbReference>
<feature type="domain" description="S1 motif" evidence="6">
    <location>
        <begin position="245"/>
        <end position="313"/>
    </location>
</feature>
<feature type="region of interest" description="Disordered" evidence="5">
    <location>
        <begin position="1"/>
        <end position="31"/>
    </location>
</feature>
<evidence type="ECO:0000256" key="4">
    <source>
        <dbReference type="SAM" id="Coils"/>
    </source>
</evidence>
<organism evidence="7 8">
    <name type="scientific">Cyanidium caldarium</name>
    <name type="common">Red alga</name>
    <dbReference type="NCBI Taxonomy" id="2771"/>
    <lineage>
        <taxon>Eukaryota</taxon>
        <taxon>Rhodophyta</taxon>
        <taxon>Bangiophyceae</taxon>
        <taxon>Cyanidiales</taxon>
        <taxon>Cyanidiaceae</taxon>
        <taxon>Cyanidium</taxon>
    </lineage>
</organism>
<dbReference type="Gene3D" id="2.40.50.140">
    <property type="entry name" value="Nucleic acid-binding proteins"/>
    <property type="match status" value="2"/>
</dbReference>
<dbReference type="GO" id="GO:1990904">
    <property type="term" value="C:ribonucleoprotein complex"/>
    <property type="evidence" value="ECO:0007669"/>
    <property type="project" value="UniProtKB-KW"/>
</dbReference>
<evidence type="ECO:0000313" key="8">
    <source>
        <dbReference type="Proteomes" id="UP001301350"/>
    </source>
</evidence>
<comment type="caution">
    <text evidence="7">The sequence shown here is derived from an EMBL/GenBank/DDBJ whole genome shotgun (WGS) entry which is preliminary data.</text>
</comment>
<feature type="compositionally biased region" description="Low complexity" evidence="5">
    <location>
        <begin position="1"/>
        <end position="21"/>
    </location>
</feature>
<dbReference type="InterPro" id="IPR050437">
    <property type="entry name" value="Ribos_protein_bS1-like"/>
</dbReference>
<dbReference type="PROSITE" id="PS50126">
    <property type="entry name" value="S1"/>
    <property type="match status" value="3"/>
</dbReference>
<name>A0AAV9IVB3_CYACA</name>
<evidence type="ECO:0000256" key="2">
    <source>
        <dbReference type="ARBA" id="ARBA00022980"/>
    </source>
</evidence>
<dbReference type="CDD" id="cd04465">
    <property type="entry name" value="S1_RPS1_repeat_ec2_hs2"/>
    <property type="match status" value="1"/>
</dbReference>
<keyword evidence="3" id="KW-0687">Ribonucleoprotein</keyword>
<dbReference type="GO" id="GO:0003735">
    <property type="term" value="F:structural constituent of ribosome"/>
    <property type="evidence" value="ECO:0007669"/>
    <property type="project" value="TreeGrafter"/>
</dbReference>
<evidence type="ECO:0000256" key="1">
    <source>
        <dbReference type="ARBA" id="ARBA00006767"/>
    </source>
</evidence>
<dbReference type="SMART" id="SM00316">
    <property type="entry name" value="S1"/>
    <property type="match status" value="3"/>
</dbReference>